<comment type="caution">
    <text evidence="1">The sequence shown here is derived from an EMBL/GenBank/DDBJ whole genome shotgun (WGS) entry which is preliminary data.</text>
</comment>
<proteinExistence type="predicted"/>
<dbReference type="AlphaFoldDB" id="A0A8J5ZQA5"/>
<reference evidence="1 2" key="1">
    <citation type="journal article" date="2021" name="bioRxiv">
        <title>The Gossypium anomalum genome as a resource for cotton improvement and evolutionary analysis of hybrid incompatibility.</title>
        <authorList>
            <person name="Grover C.E."/>
            <person name="Yuan D."/>
            <person name="Arick M.A."/>
            <person name="Miller E.R."/>
            <person name="Hu G."/>
            <person name="Peterson D.G."/>
            <person name="Wendel J.F."/>
            <person name="Udall J.A."/>
        </authorList>
    </citation>
    <scope>NUCLEOTIDE SEQUENCE [LARGE SCALE GENOMIC DNA]</scope>
    <source>
        <strain evidence="1">JFW-Udall</strain>
        <tissue evidence="1">Leaf</tissue>
    </source>
</reference>
<sequence length="73" mass="8553">MVSLLYKNYGGNSTLFKILNETLTPFFLEPDHLHHHPHPYETRCSICSSKFKIISKVKVQGFRTHSLKRLRNP</sequence>
<gene>
    <name evidence="1" type="ORF">CXB51_012295</name>
</gene>
<evidence type="ECO:0000313" key="2">
    <source>
        <dbReference type="Proteomes" id="UP000701853"/>
    </source>
</evidence>
<name>A0A8J5ZQA5_9ROSI</name>
<evidence type="ECO:0000313" key="1">
    <source>
        <dbReference type="EMBL" id="KAG8494689.1"/>
    </source>
</evidence>
<keyword evidence="2" id="KW-1185">Reference proteome</keyword>
<dbReference type="Proteomes" id="UP000701853">
    <property type="component" value="Chromosome 5"/>
</dbReference>
<protein>
    <submittedName>
        <fullName evidence="1">Uncharacterized protein</fullName>
    </submittedName>
</protein>
<dbReference type="EMBL" id="JAHUZN010000005">
    <property type="protein sequence ID" value="KAG8494689.1"/>
    <property type="molecule type" value="Genomic_DNA"/>
</dbReference>
<accession>A0A8J5ZQA5</accession>
<organism evidence="1 2">
    <name type="scientific">Gossypium anomalum</name>
    <dbReference type="NCBI Taxonomy" id="47600"/>
    <lineage>
        <taxon>Eukaryota</taxon>
        <taxon>Viridiplantae</taxon>
        <taxon>Streptophyta</taxon>
        <taxon>Embryophyta</taxon>
        <taxon>Tracheophyta</taxon>
        <taxon>Spermatophyta</taxon>
        <taxon>Magnoliopsida</taxon>
        <taxon>eudicotyledons</taxon>
        <taxon>Gunneridae</taxon>
        <taxon>Pentapetalae</taxon>
        <taxon>rosids</taxon>
        <taxon>malvids</taxon>
        <taxon>Malvales</taxon>
        <taxon>Malvaceae</taxon>
        <taxon>Malvoideae</taxon>
        <taxon>Gossypium</taxon>
    </lineage>
</organism>